<dbReference type="Gene3D" id="3.20.20.70">
    <property type="entry name" value="Aldolase class I"/>
    <property type="match status" value="1"/>
</dbReference>
<dbReference type="Gene3D" id="3.90.1170.20">
    <property type="entry name" value="Quinolinate phosphoribosyl transferase, N-terminal domain"/>
    <property type="match status" value="1"/>
</dbReference>
<dbReference type="InterPro" id="IPR053190">
    <property type="entry name" value="NAPRTase-like"/>
</dbReference>
<organism evidence="5 6">
    <name type="scientific">Caldicellulosiruptor changbaiensis</name>
    <dbReference type="NCBI Taxonomy" id="1222016"/>
    <lineage>
        <taxon>Bacteria</taxon>
        <taxon>Bacillati</taxon>
        <taxon>Bacillota</taxon>
        <taxon>Bacillota incertae sedis</taxon>
        <taxon>Caldicellulosiruptorales</taxon>
        <taxon>Caldicellulosiruptoraceae</taxon>
        <taxon>Caldicellulosiruptor</taxon>
    </lineage>
</organism>
<dbReference type="EMBL" id="CP034791">
    <property type="protein sequence ID" value="AZT89927.1"/>
    <property type="molecule type" value="Genomic_DNA"/>
</dbReference>
<accession>A0A3T0D4F9</accession>
<dbReference type="Pfam" id="PF02749">
    <property type="entry name" value="QRPTase_N"/>
    <property type="match status" value="1"/>
</dbReference>
<dbReference type="InterPro" id="IPR022412">
    <property type="entry name" value="Quinolinate_PRibosylTrfase_N"/>
</dbReference>
<dbReference type="InterPro" id="IPR002638">
    <property type="entry name" value="Quinolinate_PRibosylTrfase_C"/>
</dbReference>
<keyword evidence="1 5" id="KW-0808">Transferase</keyword>
<reference evidence="5 6" key="1">
    <citation type="submission" date="2018-12" db="EMBL/GenBank/DDBJ databases">
        <title>Genome sequence from the cellulolytic species, Caldicellulosiruptor changbaiensis.</title>
        <authorList>
            <person name="Blumer-Schuette S.E."/>
            <person name="Mendoza C."/>
        </authorList>
    </citation>
    <scope>NUCLEOTIDE SEQUENCE [LARGE SCALE GENOMIC DNA]</scope>
    <source>
        <strain evidence="5 6">CBS-Z</strain>
    </source>
</reference>
<evidence type="ECO:0000313" key="6">
    <source>
        <dbReference type="Proteomes" id="UP000282930"/>
    </source>
</evidence>
<dbReference type="InterPro" id="IPR036068">
    <property type="entry name" value="Nicotinate_pribotase-like_C"/>
</dbReference>
<evidence type="ECO:0000256" key="1">
    <source>
        <dbReference type="ARBA" id="ARBA00022679"/>
    </source>
</evidence>
<evidence type="ECO:0000256" key="2">
    <source>
        <dbReference type="ARBA" id="ARBA00047445"/>
    </source>
</evidence>
<evidence type="ECO:0000259" key="3">
    <source>
        <dbReference type="Pfam" id="PF01729"/>
    </source>
</evidence>
<dbReference type="GO" id="GO:0004516">
    <property type="term" value="F:nicotinate phosphoribosyltransferase activity"/>
    <property type="evidence" value="ECO:0007669"/>
    <property type="project" value="UniProtKB-EC"/>
</dbReference>
<dbReference type="Pfam" id="PF01729">
    <property type="entry name" value="QRPTase_C"/>
    <property type="match status" value="1"/>
</dbReference>
<evidence type="ECO:0000313" key="5">
    <source>
        <dbReference type="EMBL" id="AZT89927.1"/>
    </source>
</evidence>
<comment type="catalytic activity">
    <reaction evidence="2">
        <text>nicotinate beta-D-ribonucleotide + CO2 + diphosphate = quinolinate + 5-phospho-alpha-D-ribose 1-diphosphate + 2 H(+)</text>
        <dbReference type="Rhea" id="RHEA:12733"/>
        <dbReference type="ChEBI" id="CHEBI:15378"/>
        <dbReference type="ChEBI" id="CHEBI:16526"/>
        <dbReference type="ChEBI" id="CHEBI:29959"/>
        <dbReference type="ChEBI" id="CHEBI:33019"/>
        <dbReference type="ChEBI" id="CHEBI:57502"/>
        <dbReference type="ChEBI" id="CHEBI:58017"/>
        <dbReference type="EC" id="2.4.2.19"/>
    </reaction>
</comment>
<dbReference type="KEGG" id="ccha:ELD05_04250"/>
<dbReference type="PANTHER" id="PTHR43202">
    <property type="entry name" value="NICOTINATE-NUCLEOTIDE PYROPHOSPHORYLASE"/>
    <property type="match status" value="1"/>
</dbReference>
<sequence length="343" mass="37465">MRINRLEDVEKLKVNTGRLFFSAQHDEIKMGLTTDIYFIKTLEVLRYLKREDAVVKAEIFARRDGVFCGLPEVLNLLKDVDCKVYSLEEGESFSAKEVVMRIEGKYTEFGIFETPILGILASSSAWATAAHECKQAAGDKPILCFGARHIHPSVAPVMERAAKVGGADGVSCILAAKILGISPSGTIPHAAILIAGSTEDVAVAYDKVIPEDSPRIILVDTFKDEAQEALDVARILKERLQGIRLDTPGERGGVTPELVYEVRRRLDLEGFSHVKIFVSGGLYPEKIKALSEAGADAFGVGSYISGAPPIDMTMDIKEVDGKPVAKRGRIPGVTENKRLKRVK</sequence>
<dbReference type="SUPFAM" id="SSF54675">
    <property type="entry name" value="Nicotinate/Quinolinate PRTase N-terminal domain-like"/>
    <property type="match status" value="1"/>
</dbReference>
<name>A0A3T0D4F9_9FIRM</name>
<dbReference type="Proteomes" id="UP000282930">
    <property type="component" value="Chromosome"/>
</dbReference>
<dbReference type="GO" id="GO:0004514">
    <property type="term" value="F:nicotinate-nucleotide diphosphorylase (carboxylating) activity"/>
    <property type="evidence" value="ECO:0007669"/>
    <property type="project" value="UniProtKB-EC"/>
</dbReference>
<evidence type="ECO:0000259" key="4">
    <source>
        <dbReference type="Pfam" id="PF02749"/>
    </source>
</evidence>
<dbReference type="GO" id="GO:0009435">
    <property type="term" value="P:NAD+ biosynthetic process"/>
    <property type="evidence" value="ECO:0007669"/>
    <property type="project" value="InterPro"/>
</dbReference>
<dbReference type="InterPro" id="IPR035809">
    <property type="entry name" value="NAPRTase_arc-type"/>
</dbReference>
<keyword evidence="5" id="KW-0328">Glycosyltransferase</keyword>
<dbReference type="CDD" id="cd01571">
    <property type="entry name" value="NAPRTase_B"/>
    <property type="match status" value="1"/>
</dbReference>
<dbReference type="SUPFAM" id="SSF51690">
    <property type="entry name" value="Nicotinate/Quinolinate PRTase C-terminal domain-like"/>
    <property type="match status" value="1"/>
</dbReference>
<dbReference type="NCBIfam" id="NF006415">
    <property type="entry name" value="PRK08662.1"/>
    <property type="match status" value="1"/>
</dbReference>
<dbReference type="InterPro" id="IPR013785">
    <property type="entry name" value="Aldolase_TIM"/>
</dbReference>
<dbReference type="InterPro" id="IPR037128">
    <property type="entry name" value="Quinolinate_PRibosylTase_N_sf"/>
</dbReference>
<proteinExistence type="predicted"/>
<feature type="domain" description="Quinolinate phosphoribosyl transferase N-terminal" evidence="4">
    <location>
        <begin position="35"/>
        <end position="124"/>
    </location>
</feature>
<protein>
    <submittedName>
        <fullName evidence="5">Nicotinate phosphoribosyltransferase</fullName>
        <ecNumber evidence="5">6.3.4.21</ecNumber>
    </submittedName>
</protein>
<keyword evidence="5" id="KW-0436">Ligase</keyword>
<dbReference type="AlphaFoldDB" id="A0A3T0D4F9"/>
<feature type="domain" description="Quinolinate phosphoribosyl transferase C-terminal" evidence="3">
    <location>
        <begin position="127"/>
        <end position="315"/>
    </location>
</feature>
<gene>
    <name evidence="5" type="ORF">ELD05_04250</name>
</gene>
<keyword evidence="6" id="KW-1185">Reference proteome</keyword>
<dbReference type="RefSeq" id="WP_127351493.1">
    <property type="nucleotide sequence ID" value="NZ_CP034791.1"/>
</dbReference>
<dbReference type="EC" id="6.3.4.21" evidence="5"/>
<dbReference type="PANTHER" id="PTHR43202:SF1">
    <property type="entry name" value="NICOTINATE PHOSPHORIBOSYLTRANSFERASE"/>
    <property type="match status" value="1"/>
</dbReference>